<evidence type="ECO:0000256" key="3">
    <source>
        <dbReference type="ARBA" id="ARBA00022777"/>
    </source>
</evidence>
<accession>A0A433SNT9</accession>
<organism evidence="12 13">
    <name type="scientific">Elysia chlorotica</name>
    <name type="common">Eastern emerald elysia</name>
    <name type="synonym">Sea slug</name>
    <dbReference type="NCBI Taxonomy" id="188477"/>
    <lineage>
        <taxon>Eukaryota</taxon>
        <taxon>Metazoa</taxon>
        <taxon>Spiralia</taxon>
        <taxon>Lophotrochozoa</taxon>
        <taxon>Mollusca</taxon>
        <taxon>Gastropoda</taxon>
        <taxon>Heterobranchia</taxon>
        <taxon>Euthyneura</taxon>
        <taxon>Panpulmonata</taxon>
        <taxon>Sacoglossa</taxon>
        <taxon>Placobranchoidea</taxon>
        <taxon>Plakobranchidae</taxon>
        <taxon>Elysia</taxon>
    </lineage>
</organism>
<dbReference type="PROSITE" id="PS00108">
    <property type="entry name" value="PROTEIN_KINASE_ST"/>
    <property type="match status" value="1"/>
</dbReference>
<dbReference type="SUPFAM" id="SSF56112">
    <property type="entry name" value="Protein kinase-like (PK-like)"/>
    <property type="match status" value="1"/>
</dbReference>
<evidence type="ECO:0000256" key="8">
    <source>
        <dbReference type="ARBA" id="ARBA00049299"/>
    </source>
</evidence>
<evidence type="ECO:0000256" key="10">
    <source>
        <dbReference type="SAM" id="SignalP"/>
    </source>
</evidence>
<evidence type="ECO:0000256" key="7">
    <source>
        <dbReference type="ARBA" id="ARBA00049014"/>
    </source>
</evidence>
<gene>
    <name evidence="12" type="ORF">EGW08_021379</name>
</gene>
<evidence type="ECO:0000256" key="5">
    <source>
        <dbReference type="ARBA" id="ARBA00038035"/>
    </source>
</evidence>
<comment type="similarity">
    <text evidence="5">Belongs to the protein kinase superfamily. STE Ser/Thr protein kinase family. MAP kinase kinase subfamily.</text>
</comment>
<evidence type="ECO:0000256" key="1">
    <source>
        <dbReference type="ARBA" id="ARBA00022679"/>
    </source>
</evidence>
<reference evidence="12 13" key="1">
    <citation type="submission" date="2019-01" db="EMBL/GenBank/DDBJ databases">
        <title>A draft genome assembly of the solar-powered sea slug Elysia chlorotica.</title>
        <authorList>
            <person name="Cai H."/>
            <person name="Li Q."/>
            <person name="Fang X."/>
            <person name="Li J."/>
            <person name="Curtis N.E."/>
            <person name="Altenburger A."/>
            <person name="Shibata T."/>
            <person name="Feng M."/>
            <person name="Maeda T."/>
            <person name="Schwartz J.A."/>
            <person name="Shigenobu S."/>
            <person name="Lundholm N."/>
            <person name="Nishiyama T."/>
            <person name="Yang H."/>
            <person name="Hasebe M."/>
            <person name="Li S."/>
            <person name="Pierce S.K."/>
            <person name="Wang J."/>
        </authorList>
    </citation>
    <scope>NUCLEOTIDE SEQUENCE [LARGE SCALE GENOMIC DNA]</scope>
    <source>
        <strain evidence="12">EC2010</strain>
        <tissue evidence="12">Whole organism of an adult</tissue>
    </source>
</reference>
<evidence type="ECO:0000313" key="13">
    <source>
        <dbReference type="Proteomes" id="UP000271974"/>
    </source>
</evidence>
<comment type="caution">
    <text evidence="12">The sequence shown here is derived from an EMBL/GenBank/DDBJ whole genome shotgun (WGS) entry which is preliminary data.</text>
</comment>
<feature type="signal peptide" evidence="10">
    <location>
        <begin position="1"/>
        <end position="16"/>
    </location>
</feature>
<proteinExistence type="inferred from homology"/>
<evidence type="ECO:0000256" key="2">
    <source>
        <dbReference type="ARBA" id="ARBA00022741"/>
    </source>
</evidence>
<keyword evidence="2" id="KW-0547">Nucleotide-binding</keyword>
<keyword evidence="1" id="KW-0808">Transferase</keyword>
<keyword evidence="4" id="KW-0067">ATP-binding</keyword>
<dbReference type="AlphaFoldDB" id="A0A433SNT9"/>
<dbReference type="Pfam" id="PF00069">
    <property type="entry name" value="Pkinase"/>
    <property type="match status" value="1"/>
</dbReference>
<dbReference type="PANTHER" id="PTHR48013">
    <property type="entry name" value="DUAL SPECIFICITY MITOGEN-ACTIVATED PROTEIN KINASE KINASE 5-RELATED"/>
    <property type="match status" value="1"/>
</dbReference>
<feature type="domain" description="Protein kinase" evidence="11">
    <location>
        <begin position="44"/>
        <end position="234"/>
    </location>
</feature>
<name>A0A433SNT9_ELYCH</name>
<dbReference type="SMART" id="SM00220">
    <property type="entry name" value="S_TKc"/>
    <property type="match status" value="1"/>
</dbReference>
<dbReference type="InterPro" id="IPR011009">
    <property type="entry name" value="Kinase-like_dom_sf"/>
</dbReference>
<sequence>ILLLFICLLKPDLLFFSRLHLYATLPTFIRLLCIANIVRSADLIQPFPIFGTPPAPKVHLIQHIGSGYLGVMKVIPANREFSAKVELSVLSECADSPFIIQLIDYFTLERISYIFLEYAPFRSLDDLTQLADGIGSEKCTLFALEILLAIQHLHKRRILHRDIKPENVFLLISGHVKLGDFSASTHVDPKTNKARGMCCTYMTRPPEVWNYEHYSYPVDVWAFGISIYNIITNT</sequence>
<feature type="non-terminal residue" evidence="12">
    <location>
        <position position="1"/>
    </location>
</feature>
<keyword evidence="13" id="KW-1185">Reference proteome</keyword>
<dbReference type="PROSITE" id="PS50011">
    <property type="entry name" value="PROTEIN_KINASE_DOM"/>
    <property type="match status" value="1"/>
</dbReference>
<comment type="catalytic activity">
    <reaction evidence="9">
        <text>L-tyrosyl-[protein] + ATP = O-phospho-L-tyrosyl-[protein] + ADP + H(+)</text>
        <dbReference type="Rhea" id="RHEA:10596"/>
        <dbReference type="Rhea" id="RHEA-COMP:10136"/>
        <dbReference type="Rhea" id="RHEA-COMP:20101"/>
        <dbReference type="ChEBI" id="CHEBI:15378"/>
        <dbReference type="ChEBI" id="CHEBI:30616"/>
        <dbReference type="ChEBI" id="CHEBI:46858"/>
        <dbReference type="ChEBI" id="CHEBI:61978"/>
        <dbReference type="ChEBI" id="CHEBI:456216"/>
        <dbReference type="EC" id="2.7.12.2"/>
    </reaction>
</comment>
<dbReference type="InterPro" id="IPR008271">
    <property type="entry name" value="Ser/Thr_kinase_AS"/>
</dbReference>
<dbReference type="EMBL" id="RQTK01001319">
    <property type="protein sequence ID" value="RUS70865.1"/>
    <property type="molecule type" value="Genomic_DNA"/>
</dbReference>
<dbReference type="Proteomes" id="UP000271974">
    <property type="component" value="Unassembled WGS sequence"/>
</dbReference>
<evidence type="ECO:0000256" key="9">
    <source>
        <dbReference type="ARBA" id="ARBA00051693"/>
    </source>
</evidence>
<dbReference type="GO" id="GO:0005524">
    <property type="term" value="F:ATP binding"/>
    <property type="evidence" value="ECO:0007669"/>
    <property type="project" value="UniProtKB-KW"/>
</dbReference>
<evidence type="ECO:0000259" key="11">
    <source>
        <dbReference type="PROSITE" id="PS50011"/>
    </source>
</evidence>
<feature type="chain" id="PRO_5019249235" description="mitogen-activated protein kinase kinase" evidence="10">
    <location>
        <begin position="17"/>
        <end position="234"/>
    </location>
</feature>
<dbReference type="OrthoDB" id="6044887at2759"/>
<evidence type="ECO:0000256" key="4">
    <source>
        <dbReference type="ARBA" id="ARBA00022840"/>
    </source>
</evidence>
<dbReference type="CDD" id="cd00180">
    <property type="entry name" value="PKc"/>
    <property type="match status" value="1"/>
</dbReference>
<feature type="non-terminal residue" evidence="12">
    <location>
        <position position="234"/>
    </location>
</feature>
<protein>
    <recommendedName>
        <fullName evidence="6">mitogen-activated protein kinase kinase</fullName>
        <ecNumber evidence="6">2.7.12.2</ecNumber>
    </recommendedName>
</protein>
<dbReference type="PANTHER" id="PTHR48013:SF9">
    <property type="entry name" value="DUAL SPECIFICITY MITOGEN-ACTIVATED PROTEIN KINASE KINASE 5"/>
    <property type="match status" value="1"/>
</dbReference>
<keyword evidence="10" id="KW-0732">Signal</keyword>
<comment type="catalytic activity">
    <reaction evidence="8">
        <text>L-threonyl-[protein] + ATP = O-phospho-L-threonyl-[protein] + ADP + H(+)</text>
        <dbReference type="Rhea" id="RHEA:46608"/>
        <dbReference type="Rhea" id="RHEA-COMP:11060"/>
        <dbReference type="Rhea" id="RHEA-COMP:11605"/>
        <dbReference type="ChEBI" id="CHEBI:15378"/>
        <dbReference type="ChEBI" id="CHEBI:30013"/>
        <dbReference type="ChEBI" id="CHEBI:30616"/>
        <dbReference type="ChEBI" id="CHEBI:61977"/>
        <dbReference type="ChEBI" id="CHEBI:456216"/>
        <dbReference type="EC" id="2.7.12.2"/>
    </reaction>
</comment>
<dbReference type="EC" id="2.7.12.2" evidence="6"/>
<dbReference type="GO" id="GO:0004708">
    <property type="term" value="F:MAP kinase kinase activity"/>
    <property type="evidence" value="ECO:0007669"/>
    <property type="project" value="UniProtKB-EC"/>
</dbReference>
<dbReference type="InterPro" id="IPR000719">
    <property type="entry name" value="Prot_kinase_dom"/>
</dbReference>
<dbReference type="STRING" id="188477.A0A433SNT9"/>
<dbReference type="Gene3D" id="1.10.510.10">
    <property type="entry name" value="Transferase(Phosphotransferase) domain 1"/>
    <property type="match status" value="1"/>
</dbReference>
<evidence type="ECO:0000313" key="12">
    <source>
        <dbReference type="EMBL" id="RUS70865.1"/>
    </source>
</evidence>
<keyword evidence="3" id="KW-0418">Kinase</keyword>
<evidence type="ECO:0000256" key="6">
    <source>
        <dbReference type="ARBA" id="ARBA00038999"/>
    </source>
</evidence>
<comment type="catalytic activity">
    <reaction evidence="7">
        <text>L-seryl-[protein] + ATP = O-phospho-L-seryl-[protein] + ADP + H(+)</text>
        <dbReference type="Rhea" id="RHEA:17989"/>
        <dbReference type="Rhea" id="RHEA-COMP:9863"/>
        <dbReference type="Rhea" id="RHEA-COMP:11604"/>
        <dbReference type="ChEBI" id="CHEBI:15378"/>
        <dbReference type="ChEBI" id="CHEBI:29999"/>
        <dbReference type="ChEBI" id="CHEBI:30616"/>
        <dbReference type="ChEBI" id="CHEBI:83421"/>
        <dbReference type="ChEBI" id="CHEBI:456216"/>
        <dbReference type="EC" id="2.7.12.2"/>
    </reaction>
</comment>